<protein>
    <submittedName>
        <fullName evidence="4">Nucleoside-triphosphatase</fullName>
        <ecNumber evidence="4">3.6.1.15</ecNumber>
    </submittedName>
</protein>
<dbReference type="PANTHER" id="PTHR43146">
    <property type="entry name" value="CANCER-RELATED NUCLEOSIDE-TRIPHOSPHATASE"/>
    <property type="match status" value="1"/>
</dbReference>
<dbReference type="STRING" id="1121324.CLIT_2c00130"/>
<dbReference type="Proteomes" id="UP000027946">
    <property type="component" value="Unassembled WGS sequence"/>
</dbReference>
<evidence type="ECO:0000313" key="4">
    <source>
        <dbReference type="EMBL" id="KDR96407.1"/>
    </source>
</evidence>
<dbReference type="InterPro" id="IPR027417">
    <property type="entry name" value="P-loop_NTPase"/>
</dbReference>
<keyword evidence="5" id="KW-1185">Reference proteome</keyword>
<keyword evidence="3" id="KW-0067">ATP-binding</keyword>
<proteinExistence type="predicted"/>
<dbReference type="EC" id="3.6.1.15" evidence="4"/>
<keyword evidence="2 4" id="KW-0378">Hydrolase</keyword>
<dbReference type="AlphaFoldDB" id="A0A069RQF8"/>
<dbReference type="RefSeq" id="WP_038260760.1">
    <property type="nucleotide sequence ID" value="NZ_FSRH01000001.1"/>
</dbReference>
<dbReference type="GO" id="GO:0005524">
    <property type="term" value="F:ATP binding"/>
    <property type="evidence" value="ECO:0007669"/>
    <property type="project" value="UniProtKB-KW"/>
</dbReference>
<keyword evidence="1" id="KW-0547">Nucleotide-binding</keyword>
<evidence type="ECO:0000313" key="5">
    <source>
        <dbReference type="Proteomes" id="UP000027946"/>
    </source>
</evidence>
<dbReference type="OrthoDB" id="9786803at2"/>
<organism evidence="4 5">
    <name type="scientific">Peptoclostridium litorale DSM 5388</name>
    <dbReference type="NCBI Taxonomy" id="1121324"/>
    <lineage>
        <taxon>Bacteria</taxon>
        <taxon>Bacillati</taxon>
        <taxon>Bacillota</taxon>
        <taxon>Clostridia</taxon>
        <taxon>Peptostreptococcales</taxon>
        <taxon>Peptoclostridiaceae</taxon>
        <taxon>Peptoclostridium</taxon>
    </lineage>
</organism>
<accession>A0A069RQF8</accession>
<dbReference type="SUPFAM" id="SSF52540">
    <property type="entry name" value="P-loop containing nucleoside triphosphate hydrolases"/>
    <property type="match status" value="1"/>
</dbReference>
<dbReference type="GO" id="GO:0017111">
    <property type="term" value="F:ribonucleoside triphosphate phosphatase activity"/>
    <property type="evidence" value="ECO:0007669"/>
    <property type="project" value="UniProtKB-EC"/>
</dbReference>
<reference evidence="4 5" key="1">
    <citation type="submission" date="2014-03" db="EMBL/GenBank/DDBJ databases">
        <title>Genome sequence of Clostridium litorale W6, DSM 5388.</title>
        <authorList>
            <person name="Poehlein A."/>
            <person name="Jagirdar A."/>
            <person name="Khonsari B."/>
            <person name="Chibani C.M."/>
            <person name="Gutierrez Gutierrez D.A."/>
            <person name="Davydova E."/>
            <person name="Alghaithi H.S."/>
            <person name="Nair K.P."/>
            <person name="Dhamotharan K."/>
            <person name="Chandran L."/>
            <person name="G W."/>
            <person name="Daniel R."/>
        </authorList>
    </citation>
    <scope>NUCLEOTIDE SEQUENCE [LARGE SCALE GENOMIC DNA]</scope>
    <source>
        <strain evidence="4 5">W6</strain>
    </source>
</reference>
<evidence type="ECO:0000256" key="1">
    <source>
        <dbReference type="ARBA" id="ARBA00022741"/>
    </source>
</evidence>
<dbReference type="InterPro" id="IPR004948">
    <property type="entry name" value="Nuc-triphosphatase_THEP1"/>
</dbReference>
<name>A0A069RQF8_PEPLI</name>
<gene>
    <name evidence="4" type="ORF">CLIT_2c00130</name>
</gene>
<evidence type="ECO:0000256" key="3">
    <source>
        <dbReference type="ARBA" id="ARBA00022840"/>
    </source>
</evidence>
<dbReference type="PANTHER" id="PTHR43146:SF1">
    <property type="entry name" value="CANCER-RELATED NUCLEOSIDE-TRIPHOSPHATASE"/>
    <property type="match status" value="1"/>
</dbReference>
<dbReference type="Gene3D" id="3.40.50.300">
    <property type="entry name" value="P-loop containing nucleotide triphosphate hydrolases"/>
    <property type="match status" value="1"/>
</dbReference>
<dbReference type="Pfam" id="PF03266">
    <property type="entry name" value="NTPase_1"/>
    <property type="match status" value="1"/>
</dbReference>
<sequence length="173" mass="19547">MKNKIFITAKPGSGKTTAIKEIVSQIGIEKCKGFYTEEIRKNQKRAGFKIKTLDGREGILASTDSKSGLRHGKYGLDIETFEELCLSSIESGIDDDKVIVIDEVGPMEMHSEKFKTLLKIIIKRPSIVIGSICYRNFPWIDEFKRSKEIEVIELNLENRNDIPSIVLTKLGIK</sequence>
<dbReference type="eggNOG" id="COG1618">
    <property type="taxonomic scope" value="Bacteria"/>
</dbReference>
<dbReference type="EMBL" id="JJMM01000002">
    <property type="protein sequence ID" value="KDR96407.1"/>
    <property type="molecule type" value="Genomic_DNA"/>
</dbReference>
<comment type="caution">
    <text evidence="4">The sequence shown here is derived from an EMBL/GenBank/DDBJ whole genome shotgun (WGS) entry which is preliminary data.</text>
</comment>
<evidence type="ECO:0000256" key="2">
    <source>
        <dbReference type="ARBA" id="ARBA00022801"/>
    </source>
</evidence>